<dbReference type="Pfam" id="PF08240">
    <property type="entry name" value="ADH_N"/>
    <property type="match status" value="1"/>
</dbReference>
<protein>
    <submittedName>
        <fullName evidence="3">NADP-dependent oxidoreductase</fullName>
    </submittedName>
</protein>
<dbReference type="Proteomes" id="UP001501705">
    <property type="component" value="Unassembled WGS sequence"/>
</dbReference>
<sequence length="306" mass="31268">MRAVVFVEFGGPEVLQVRERAEPEVGPGQVRIAVRAAGVNPYDFKVRRGDVRSFVKTVFPAVPGFEVAGVVDQVGEGAAFSVGDEVVGWSQGGAYAEYAIAGTIAVKPAGLSWEQAASIPIAGETAQRVLDEVEVKPGETVLIHGAAGAVGSVAVQLAKAAGVTVVGTASAANHDYLRSIGAIPVAYGAGLVERVREVAPRGIDAVIDTAGKGGLEESIELRGGTTERIVTIADYEGAGKLGIKTSGGGREPEAIRAGLAEQLKAAADGKLEVRIAATFGLAEAGKAQELSESGHARGKVLILPQA</sequence>
<dbReference type="Gene3D" id="3.40.50.720">
    <property type="entry name" value="NAD(P)-binding Rossmann-like Domain"/>
    <property type="match status" value="1"/>
</dbReference>
<comment type="caution">
    <text evidence="3">The sequence shown here is derived from an EMBL/GenBank/DDBJ whole genome shotgun (WGS) entry which is preliminary data.</text>
</comment>
<name>A0ABP4PHE5_9ACTN</name>
<dbReference type="InterPro" id="IPR020843">
    <property type="entry name" value="ER"/>
</dbReference>
<dbReference type="Pfam" id="PF13602">
    <property type="entry name" value="ADH_zinc_N_2"/>
    <property type="match status" value="1"/>
</dbReference>
<dbReference type="InterPro" id="IPR036291">
    <property type="entry name" value="NAD(P)-bd_dom_sf"/>
</dbReference>
<feature type="domain" description="Enoyl reductase (ER)" evidence="2">
    <location>
        <begin position="10"/>
        <end position="302"/>
    </location>
</feature>
<dbReference type="SUPFAM" id="SSF50129">
    <property type="entry name" value="GroES-like"/>
    <property type="match status" value="1"/>
</dbReference>
<reference evidence="4" key="1">
    <citation type="journal article" date="2019" name="Int. J. Syst. Evol. Microbiol.">
        <title>The Global Catalogue of Microorganisms (GCM) 10K type strain sequencing project: providing services to taxonomists for standard genome sequencing and annotation.</title>
        <authorList>
            <consortium name="The Broad Institute Genomics Platform"/>
            <consortium name="The Broad Institute Genome Sequencing Center for Infectious Disease"/>
            <person name="Wu L."/>
            <person name="Ma J."/>
        </authorList>
    </citation>
    <scope>NUCLEOTIDE SEQUENCE [LARGE SCALE GENOMIC DNA]</scope>
    <source>
        <strain evidence="4">JCM 15572</strain>
    </source>
</reference>
<dbReference type="Gene3D" id="3.90.180.10">
    <property type="entry name" value="Medium-chain alcohol dehydrogenases, catalytic domain"/>
    <property type="match status" value="1"/>
</dbReference>
<gene>
    <name evidence="3" type="ORF">GCM10009804_42220</name>
</gene>
<dbReference type="EMBL" id="BAAAPH010000013">
    <property type="protein sequence ID" value="GAA1581101.1"/>
    <property type="molecule type" value="Genomic_DNA"/>
</dbReference>
<dbReference type="InterPro" id="IPR011032">
    <property type="entry name" value="GroES-like_sf"/>
</dbReference>
<evidence type="ECO:0000313" key="4">
    <source>
        <dbReference type="Proteomes" id="UP001501705"/>
    </source>
</evidence>
<dbReference type="SMART" id="SM00829">
    <property type="entry name" value="PKS_ER"/>
    <property type="match status" value="1"/>
</dbReference>
<organism evidence="3 4">
    <name type="scientific">Kribbella hippodromi</name>
    <dbReference type="NCBI Taxonomy" id="434347"/>
    <lineage>
        <taxon>Bacteria</taxon>
        <taxon>Bacillati</taxon>
        <taxon>Actinomycetota</taxon>
        <taxon>Actinomycetes</taxon>
        <taxon>Propionibacteriales</taxon>
        <taxon>Kribbellaceae</taxon>
        <taxon>Kribbella</taxon>
    </lineage>
</organism>
<proteinExistence type="predicted"/>
<dbReference type="InterPro" id="IPR051603">
    <property type="entry name" value="Zinc-ADH_QOR/CCCR"/>
</dbReference>
<evidence type="ECO:0000259" key="2">
    <source>
        <dbReference type="SMART" id="SM00829"/>
    </source>
</evidence>
<dbReference type="CDD" id="cd05289">
    <property type="entry name" value="MDR_like_2"/>
    <property type="match status" value="1"/>
</dbReference>
<evidence type="ECO:0000256" key="1">
    <source>
        <dbReference type="ARBA" id="ARBA00022857"/>
    </source>
</evidence>
<dbReference type="PANTHER" id="PTHR44154:SF1">
    <property type="entry name" value="QUINONE OXIDOREDUCTASE"/>
    <property type="match status" value="1"/>
</dbReference>
<keyword evidence="1" id="KW-0521">NADP</keyword>
<dbReference type="SUPFAM" id="SSF51735">
    <property type="entry name" value="NAD(P)-binding Rossmann-fold domains"/>
    <property type="match status" value="1"/>
</dbReference>
<dbReference type="PANTHER" id="PTHR44154">
    <property type="entry name" value="QUINONE OXIDOREDUCTASE"/>
    <property type="match status" value="1"/>
</dbReference>
<accession>A0ABP4PHE5</accession>
<dbReference type="InterPro" id="IPR013154">
    <property type="entry name" value="ADH-like_N"/>
</dbReference>
<keyword evidence="4" id="KW-1185">Reference proteome</keyword>
<evidence type="ECO:0000313" key="3">
    <source>
        <dbReference type="EMBL" id="GAA1581101.1"/>
    </source>
</evidence>